<proteinExistence type="predicted"/>
<dbReference type="EMBL" id="BGZK01008570">
    <property type="protein sequence ID" value="GBP08929.1"/>
    <property type="molecule type" value="Genomic_DNA"/>
</dbReference>
<organism evidence="1 2">
    <name type="scientific">Eumeta variegata</name>
    <name type="common">Bagworm moth</name>
    <name type="synonym">Eumeta japonica</name>
    <dbReference type="NCBI Taxonomy" id="151549"/>
    <lineage>
        <taxon>Eukaryota</taxon>
        <taxon>Metazoa</taxon>
        <taxon>Ecdysozoa</taxon>
        <taxon>Arthropoda</taxon>
        <taxon>Hexapoda</taxon>
        <taxon>Insecta</taxon>
        <taxon>Pterygota</taxon>
        <taxon>Neoptera</taxon>
        <taxon>Endopterygota</taxon>
        <taxon>Lepidoptera</taxon>
        <taxon>Glossata</taxon>
        <taxon>Ditrysia</taxon>
        <taxon>Tineoidea</taxon>
        <taxon>Psychidae</taxon>
        <taxon>Oiketicinae</taxon>
        <taxon>Eumeta</taxon>
    </lineage>
</organism>
<reference evidence="1 2" key="1">
    <citation type="journal article" date="2019" name="Commun. Biol.">
        <title>The bagworm genome reveals a unique fibroin gene that provides high tensile strength.</title>
        <authorList>
            <person name="Kono N."/>
            <person name="Nakamura H."/>
            <person name="Ohtoshi R."/>
            <person name="Tomita M."/>
            <person name="Numata K."/>
            <person name="Arakawa K."/>
        </authorList>
    </citation>
    <scope>NUCLEOTIDE SEQUENCE [LARGE SCALE GENOMIC DNA]</scope>
</reference>
<evidence type="ECO:0000313" key="2">
    <source>
        <dbReference type="Proteomes" id="UP000299102"/>
    </source>
</evidence>
<dbReference type="Proteomes" id="UP000299102">
    <property type="component" value="Unassembled WGS sequence"/>
</dbReference>
<keyword evidence="2" id="KW-1185">Reference proteome</keyword>
<protein>
    <submittedName>
        <fullName evidence="1">Uncharacterized protein</fullName>
    </submittedName>
</protein>
<sequence length="128" mass="14369">MCYWEKLPASLMSLPALNDEAEESEYDEAIVEGAGNLLPLFGHAMQPENFSMYFGRIYPIIVSKLVSKLVTTIMSKQIYSYIPFVAFAAKAKKNEDLESQRAFVYGALSECFGALKVVRVLFSTHSVR</sequence>
<name>A0A4C1T351_EUMVA</name>
<accession>A0A4C1T351</accession>
<gene>
    <name evidence="1" type="ORF">EVAR_71702_1</name>
</gene>
<dbReference type="AlphaFoldDB" id="A0A4C1T351"/>
<evidence type="ECO:0000313" key="1">
    <source>
        <dbReference type="EMBL" id="GBP08929.1"/>
    </source>
</evidence>
<comment type="caution">
    <text evidence="1">The sequence shown here is derived from an EMBL/GenBank/DDBJ whole genome shotgun (WGS) entry which is preliminary data.</text>
</comment>
<dbReference type="OrthoDB" id="7862313at2759"/>
<dbReference type="STRING" id="151549.A0A4C1T351"/>